<dbReference type="Proteomes" id="UP000034457">
    <property type="component" value="Unassembled WGS sequence"/>
</dbReference>
<dbReference type="AlphaFoldDB" id="A0A0G0BVH5"/>
<comment type="caution">
    <text evidence="1">The sequence shown here is derived from an EMBL/GenBank/DDBJ whole genome shotgun (WGS) entry which is preliminary data.</text>
</comment>
<evidence type="ECO:0000313" key="1">
    <source>
        <dbReference type="EMBL" id="KKP73283.1"/>
    </source>
</evidence>
<dbReference type="EMBL" id="LBQC01000005">
    <property type="protein sequence ID" value="KKP73283.1"/>
    <property type="molecule type" value="Genomic_DNA"/>
</dbReference>
<organism evidence="1 2">
    <name type="scientific">Candidatus Roizmanbacteria bacterium GW2011_GWA2_35_19</name>
    <dbReference type="NCBI Taxonomy" id="1618478"/>
    <lineage>
        <taxon>Bacteria</taxon>
        <taxon>Candidatus Roizmaniibacteriota</taxon>
    </lineage>
</organism>
<reference evidence="1 2" key="1">
    <citation type="journal article" date="2015" name="Nature">
        <title>rRNA introns, odd ribosomes, and small enigmatic genomes across a large radiation of phyla.</title>
        <authorList>
            <person name="Brown C.T."/>
            <person name="Hug L.A."/>
            <person name="Thomas B.C."/>
            <person name="Sharon I."/>
            <person name="Castelle C.J."/>
            <person name="Singh A."/>
            <person name="Wilkins M.J."/>
            <person name="Williams K.H."/>
            <person name="Banfield J.F."/>
        </authorList>
    </citation>
    <scope>NUCLEOTIDE SEQUENCE [LARGE SCALE GENOMIC DNA]</scope>
</reference>
<accession>A0A0G0BVH5</accession>
<evidence type="ECO:0000313" key="2">
    <source>
        <dbReference type="Proteomes" id="UP000034457"/>
    </source>
</evidence>
<gene>
    <name evidence="1" type="ORF">UR68_C0005G0017</name>
</gene>
<protein>
    <submittedName>
        <fullName evidence="1">Uncharacterized protein</fullName>
    </submittedName>
</protein>
<sequence>MYRYIEVIPAEAGIQTKYSFIIINIVFIDWIPVFPKGKPSAHGDDIVI</sequence>
<proteinExistence type="predicted"/>
<name>A0A0G0BVH5_9BACT</name>